<dbReference type="SMART" id="SM00388">
    <property type="entry name" value="HisKA"/>
    <property type="match status" value="1"/>
</dbReference>
<dbReference type="PRINTS" id="PR00344">
    <property type="entry name" value="BCTRLSENSOR"/>
</dbReference>
<evidence type="ECO:0000256" key="4">
    <source>
        <dbReference type="ARBA" id="ARBA00022475"/>
    </source>
</evidence>
<feature type="modified residue" description="4-aspartylphosphate" evidence="12">
    <location>
        <position position="675"/>
    </location>
</feature>
<dbReference type="PANTHER" id="PTHR43047">
    <property type="entry name" value="TWO-COMPONENT HISTIDINE PROTEIN KINASE"/>
    <property type="match status" value="1"/>
</dbReference>
<keyword evidence="5 12" id="KW-0597">Phosphoprotein</keyword>
<evidence type="ECO:0000256" key="12">
    <source>
        <dbReference type="PROSITE-ProRule" id="PRU00169"/>
    </source>
</evidence>
<comment type="caution">
    <text evidence="18">The sequence shown here is derived from an EMBL/GenBank/DDBJ whole genome shotgun (WGS) entry which is preliminary data.</text>
</comment>
<dbReference type="CDD" id="cd00082">
    <property type="entry name" value="HisKA"/>
    <property type="match status" value="1"/>
</dbReference>
<evidence type="ECO:0000259" key="14">
    <source>
        <dbReference type="PROSITE" id="PS50109"/>
    </source>
</evidence>
<dbReference type="InterPro" id="IPR036890">
    <property type="entry name" value="HATPase_C_sf"/>
</dbReference>
<dbReference type="Gene3D" id="3.40.50.2300">
    <property type="match status" value="1"/>
</dbReference>
<keyword evidence="19" id="KW-1185">Reference proteome</keyword>
<evidence type="ECO:0000256" key="13">
    <source>
        <dbReference type="SAM" id="MobiDB-lite"/>
    </source>
</evidence>
<proteinExistence type="predicted"/>
<evidence type="ECO:0000256" key="3">
    <source>
        <dbReference type="ARBA" id="ARBA00012438"/>
    </source>
</evidence>
<dbReference type="SMART" id="SM00448">
    <property type="entry name" value="REC"/>
    <property type="match status" value="1"/>
</dbReference>
<dbReference type="Pfam" id="PF02518">
    <property type="entry name" value="HATPase_c"/>
    <property type="match status" value="1"/>
</dbReference>
<evidence type="ECO:0000256" key="10">
    <source>
        <dbReference type="ARBA" id="ARBA00023012"/>
    </source>
</evidence>
<dbReference type="SMART" id="SM00387">
    <property type="entry name" value="HATPase_c"/>
    <property type="match status" value="1"/>
</dbReference>
<dbReference type="NCBIfam" id="TIGR00229">
    <property type="entry name" value="sensory_box"/>
    <property type="match status" value="2"/>
</dbReference>
<dbReference type="CDD" id="cd17580">
    <property type="entry name" value="REC_2_DhkD-like"/>
    <property type="match status" value="1"/>
</dbReference>
<dbReference type="InParanoid" id="B4D4X7"/>
<sequence>MSAATPPFVGHNDFFDTAAGGPGGTMEFRLLAHHDHSASIPLRHLGGESHRNPSPPRFAPAGAAERDYCRVPRPTADRLHIAKLLDPTKVMVPHLHMPPRAKPDRANWHETEERFRLLVESVKDYGIFTLDADGCVTSWNEGARRIKGYEAAEILGSHFSRFYPPEDVLAGKPERELVIAIAEGRVEDEGWRLRKDGTRFWADVVITSLWDSATGELKGFGKVTRDLTERRQAEIALRQSEEQFRLLVDCVAEYAIFMLDPTGHVVTWNSGAEKAKGYLAKEIIGKHFGCFYTKEDRDTDLPNRLLEEARSHGHVRAQGTRVRKDGTTFQADVLITAIRDSTGQLQGFSKVTRDITEQLRIREMETAKLTAEKANEAKDNFLAVLSHELRTPLTPVIAGASYLIENRSAISDEEMLEHLHTIRRNAQLEAQLIDDLLDLTRISRGKMILHPEAVDIHAALRDVGAILQEEIQRKQLALSYDLQATGYWSWVDPTRIRQVFWNLINNAIKFTPEGGRIKVRSANPSPTCLRVDVSDSGLGIAPEQQQRIFGAFEQGEVDTTRKFGGLGLGLAITRHLVEQQNGSISVTSEGKGKGACFTVTLALLEKRAEAHPVPSSSPTPSGKTHRILLVDDNADTLRILSALLSKRGHEVKTALTAGAALEWLAREQFDVLVSDIGLPDRNGWELMREARARRSQIRGIALTGYALEADIRRCTEAGFEFHLAKPVDIDALQAMLHQI</sequence>
<dbReference type="SUPFAM" id="SSF55785">
    <property type="entry name" value="PYP-like sensor domain (PAS domain)"/>
    <property type="match status" value="2"/>
</dbReference>
<dbReference type="GO" id="GO:0000155">
    <property type="term" value="F:phosphorelay sensor kinase activity"/>
    <property type="evidence" value="ECO:0007669"/>
    <property type="project" value="InterPro"/>
</dbReference>
<evidence type="ECO:0000256" key="7">
    <source>
        <dbReference type="ARBA" id="ARBA00022741"/>
    </source>
</evidence>
<keyword evidence="10" id="KW-0902">Two-component regulatory system</keyword>
<dbReference type="Pfam" id="PF00989">
    <property type="entry name" value="PAS"/>
    <property type="match status" value="1"/>
</dbReference>
<comment type="catalytic activity">
    <reaction evidence="1">
        <text>ATP + protein L-histidine = ADP + protein N-phospho-L-histidine.</text>
        <dbReference type="EC" id="2.7.13.3"/>
    </reaction>
</comment>
<evidence type="ECO:0000256" key="1">
    <source>
        <dbReference type="ARBA" id="ARBA00000085"/>
    </source>
</evidence>
<dbReference type="AlphaFoldDB" id="B4D4X7"/>
<dbReference type="SMART" id="SM00086">
    <property type="entry name" value="PAC"/>
    <property type="match status" value="2"/>
</dbReference>
<dbReference type="InterPro" id="IPR035965">
    <property type="entry name" value="PAS-like_dom_sf"/>
</dbReference>
<dbReference type="SUPFAM" id="SSF55874">
    <property type="entry name" value="ATPase domain of HSP90 chaperone/DNA topoisomerase II/histidine kinase"/>
    <property type="match status" value="1"/>
</dbReference>
<dbReference type="GO" id="GO:0006355">
    <property type="term" value="P:regulation of DNA-templated transcription"/>
    <property type="evidence" value="ECO:0007669"/>
    <property type="project" value="InterPro"/>
</dbReference>
<dbReference type="PROSITE" id="PS50112">
    <property type="entry name" value="PAS"/>
    <property type="match status" value="2"/>
</dbReference>
<dbReference type="GO" id="GO:0005524">
    <property type="term" value="F:ATP binding"/>
    <property type="evidence" value="ECO:0007669"/>
    <property type="project" value="UniProtKB-KW"/>
</dbReference>
<dbReference type="GO" id="GO:0009927">
    <property type="term" value="F:histidine phosphotransfer kinase activity"/>
    <property type="evidence" value="ECO:0007669"/>
    <property type="project" value="TreeGrafter"/>
</dbReference>
<evidence type="ECO:0000256" key="9">
    <source>
        <dbReference type="ARBA" id="ARBA00022840"/>
    </source>
</evidence>
<dbReference type="InterPro" id="IPR001789">
    <property type="entry name" value="Sig_transdc_resp-reg_receiver"/>
</dbReference>
<keyword evidence="11" id="KW-0472">Membrane</keyword>
<dbReference type="Proteomes" id="UP000005824">
    <property type="component" value="Unassembled WGS sequence"/>
</dbReference>
<keyword evidence="8 18" id="KW-0418">Kinase</keyword>
<dbReference type="PROSITE" id="PS50109">
    <property type="entry name" value="HIS_KIN"/>
    <property type="match status" value="1"/>
</dbReference>
<dbReference type="InterPro" id="IPR000014">
    <property type="entry name" value="PAS"/>
</dbReference>
<feature type="domain" description="PAS" evidence="16">
    <location>
        <begin position="111"/>
        <end position="167"/>
    </location>
</feature>
<dbReference type="EC" id="2.7.13.3" evidence="3"/>
<dbReference type="Pfam" id="PF00512">
    <property type="entry name" value="HisKA"/>
    <property type="match status" value="1"/>
</dbReference>
<keyword evidence="4" id="KW-1003">Cell membrane</keyword>
<dbReference type="Gene3D" id="3.30.450.20">
    <property type="entry name" value="PAS domain"/>
    <property type="match status" value="2"/>
</dbReference>
<dbReference type="InterPro" id="IPR004358">
    <property type="entry name" value="Sig_transdc_His_kin-like_C"/>
</dbReference>
<dbReference type="Pfam" id="PF00072">
    <property type="entry name" value="Response_reg"/>
    <property type="match status" value="1"/>
</dbReference>
<evidence type="ECO:0000313" key="18">
    <source>
        <dbReference type="EMBL" id="EDY18580.1"/>
    </source>
</evidence>
<dbReference type="EMBL" id="ABVL01000012">
    <property type="protein sequence ID" value="EDY18580.1"/>
    <property type="molecule type" value="Genomic_DNA"/>
</dbReference>
<dbReference type="InterPro" id="IPR001610">
    <property type="entry name" value="PAC"/>
</dbReference>
<protein>
    <recommendedName>
        <fullName evidence="3">histidine kinase</fullName>
        <ecNumber evidence="3">2.7.13.3</ecNumber>
    </recommendedName>
</protein>
<dbReference type="InterPro" id="IPR013767">
    <property type="entry name" value="PAS_fold"/>
</dbReference>
<feature type="domain" description="PAC" evidence="17">
    <location>
        <begin position="315"/>
        <end position="367"/>
    </location>
</feature>
<dbReference type="InterPro" id="IPR036097">
    <property type="entry name" value="HisK_dim/P_sf"/>
</dbReference>
<dbReference type="InterPro" id="IPR005467">
    <property type="entry name" value="His_kinase_dom"/>
</dbReference>
<feature type="domain" description="PAC" evidence="17">
    <location>
        <begin position="186"/>
        <end position="239"/>
    </location>
</feature>
<comment type="subcellular location">
    <subcellularLocation>
        <location evidence="2">Cell membrane</location>
    </subcellularLocation>
</comment>
<keyword evidence="6 18" id="KW-0808">Transferase</keyword>
<dbReference type="PANTHER" id="PTHR43047:SF72">
    <property type="entry name" value="OSMOSENSING HISTIDINE PROTEIN KINASE SLN1"/>
    <property type="match status" value="1"/>
</dbReference>
<dbReference type="FunFam" id="3.30.565.10:FF:000023">
    <property type="entry name" value="PAS domain-containing sensor histidine kinase"/>
    <property type="match status" value="1"/>
</dbReference>
<dbReference type="eggNOG" id="COG5002">
    <property type="taxonomic scope" value="Bacteria"/>
</dbReference>
<feature type="region of interest" description="Disordered" evidence="13">
    <location>
        <begin position="44"/>
        <end position="66"/>
    </location>
</feature>
<dbReference type="PROSITE" id="PS50113">
    <property type="entry name" value="PAC"/>
    <property type="match status" value="2"/>
</dbReference>
<dbReference type="Gene3D" id="3.30.565.10">
    <property type="entry name" value="Histidine kinase-like ATPase, C-terminal domain"/>
    <property type="match status" value="1"/>
</dbReference>
<dbReference type="PROSITE" id="PS50110">
    <property type="entry name" value="RESPONSE_REGULATORY"/>
    <property type="match status" value="1"/>
</dbReference>
<evidence type="ECO:0000259" key="17">
    <source>
        <dbReference type="PROSITE" id="PS50113"/>
    </source>
</evidence>
<dbReference type="SMART" id="SM00091">
    <property type="entry name" value="PAS"/>
    <property type="match status" value="2"/>
</dbReference>
<feature type="domain" description="Response regulatory" evidence="15">
    <location>
        <begin position="626"/>
        <end position="739"/>
    </location>
</feature>
<dbReference type="CDD" id="cd00130">
    <property type="entry name" value="PAS"/>
    <property type="match status" value="2"/>
</dbReference>
<name>B4D4X7_9BACT</name>
<evidence type="ECO:0000256" key="5">
    <source>
        <dbReference type="ARBA" id="ARBA00022553"/>
    </source>
</evidence>
<gene>
    <name evidence="18" type="ORF">CfE428DRAFT_3965</name>
</gene>
<evidence type="ECO:0000313" key="19">
    <source>
        <dbReference type="Proteomes" id="UP000005824"/>
    </source>
</evidence>
<dbReference type="GO" id="GO:0005886">
    <property type="term" value="C:plasma membrane"/>
    <property type="evidence" value="ECO:0007669"/>
    <property type="project" value="UniProtKB-SubCell"/>
</dbReference>
<dbReference type="InterPro" id="IPR000700">
    <property type="entry name" value="PAS-assoc_C"/>
</dbReference>
<evidence type="ECO:0000256" key="6">
    <source>
        <dbReference type="ARBA" id="ARBA00022679"/>
    </source>
</evidence>
<dbReference type="InterPro" id="IPR003594">
    <property type="entry name" value="HATPase_dom"/>
</dbReference>
<accession>B4D4X7</accession>
<evidence type="ECO:0000256" key="11">
    <source>
        <dbReference type="ARBA" id="ARBA00023136"/>
    </source>
</evidence>
<evidence type="ECO:0000256" key="8">
    <source>
        <dbReference type="ARBA" id="ARBA00022777"/>
    </source>
</evidence>
<dbReference type="STRING" id="497964.CfE428DRAFT_3965"/>
<keyword evidence="9" id="KW-0067">ATP-binding</keyword>
<feature type="domain" description="PAS" evidence="16">
    <location>
        <begin position="240"/>
        <end position="313"/>
    </location>
</feature>
<feature type="domain" description="Histidine kinase" evidence="14">
    <location>
        <begin position="384"/>
        <end position="605"/>
    </location>
</feature>
<evidence type="ECO:0000259" key="15">
    <source>
        <dbReference type="PROSITE" id="PS50110"/>
    </source>
</evidence>
<organism evidence="18 19">
    <name type="scientific">Chthoniobacter flavus Ellin428</name>
    <dbReference type="NCBI Taxonomy" id="497964"/>
    <lineage>
        <taxon>Bacteria</taxon>
        <taxon>Pseudomonadati</taxon>
        <taxon>Verrucomicrobiota</taxon>
        <taxon>Spartobacteria</taxon>
        <taxon>Chthoniobacterales</taxon>
        <taxon>Chthoniobacteraceae</taxon>
        <taxon>Chthoniobacter</taxon>
    </lineage>
</organism>
<dbReference type="InterPro" id="IPR003661">
    <property type="entry name" value="HisK_dim/P_dom"/>
</dbReference>
<dbReference type="InterPro" id="IPR011006">
    <property type="entry name" value="CheY-like_superfamily"/>
</dbReference>
<dbReference type="Pfam" id="PF13426">
    <property type="entry name" value="PAS_9"/>
    <property type="match status" value="1"/>
</dbReference>
<reference evidence="18 19" key="1">
    <citation type="journal article" date="2011" name="J. Bacteriol.">
        <title>Genome sequence of Chthoniobacter flavus Ellin428, an aerobic heterotrophic soil bacterium.</title>
        <authorList>
            <person name="Kant R."/>
            <person name="van Passel M.W."/>
            <person name="Palva A."/>
            <person name="Lucas S."/>
            <person name="Lapidus A."/>
            <person name="Glavina Del Rio T."/>
            <person name="Dalin E."/>
            <person name="Tice H."/>
            <person name="Bruce D."/>
            <person name="Goodwin L."/>
            <person name="Pitluck S."/>
            <person name="Larimer F.W."/>
            <person name="Land M.L."/>
            <person name="Hauser L."/>
            <person name="Sangwan P."/>
            <person name="de Vos W.M."/>
            <person name="Janssen P.H."/>
            <person name="Smidt H."/>
        </authorList>
    </citation>
    <scope>NUCLEOTIDE SEQUENCE [LARGE SCALE GENOMIC DNA]</scope>
    <source>
        <strain evidence="18 19">Ellin428</strain>
    </source>
</reference>
<keyword evidence="7" id="KW-0547">Nucleotide-binding</keyword>
<dbReference type="Gene3D" id="1.10.287.130">
    <property type="match status" value="1"/>
</dbReference>
<evidence type="ECO:0000256" key="2">
    <source>
        <dbReference type="ARBA" id="ARBA00004236"/>
    </source>
</evidence>
<evidence type="ECO:0000259" key="16">
    <source>
        <dbReference type="PROSITE" id="PS50112"/>
    </source>
</evidence>
<dbReference type="CDD" id="cd16922">
    <property type="entry name" value="HATPase_EvgS-ArcB-TorS-like"/>
    <property type="match status" value="1"/>
</dbReference>
<dbReference type="SUPFAM" id="SSF52172">
    <property type="entry name" value="CheY-like"/>
    <property type="match status" value="1"/>
</dbReference>
<dbReference type="SUPFAM" id="SSF47384">
    <property type="entry name" value="Homodimeric domain of signal transducing histidine kinase"/>
    <property type="match status" value="1"/>
</dbReference>